<feature type="compositionally biased region" description="Low complexity" evidence="2">
    <location>
        <begin position="90"/>
        <end position="99"/>
    </location>
</feature>
<accession>A0ABW8AU12</accession>
<gene>
    <name evidence="4" type="ORF">ACIB24_20630</name>
</gene>
<feature type="compositionally biased region" description="Low complexity" evidence="2">
    <location>
        <begin position="71"/>
        <end position="82"/>
    </location>
</feature>
<dbReference type="Proteomes" id="UP001612915">
    <property type="component" value="Unassembled WGS sequence"/>
</dbReference>
<evidence type="ECO:0000313" key="4">
    <source>
        <dbReference type="EMBL" id="MFI7589478.1"/>
    </source>
</evidence>
<organism evidence="4 5">
    <name type="scientific">Spongisporangium articulatum</name>
    <dbReference type="NCBI Taxonomy" id="3362603"/>
    <lineage>
        <taxon>Bacteria</taxon>
        <taxon>Bacillati</taxon>
        <taxon>Actinomycetota</taxon>
        <taxon>Actinomycetes</taxon>
        <taxon>Kineosporiales</taxon>
        <taxon>Kineosporiaceae</taxon>
        <taxon>Spongisporangium</taxon>
    </lineage>
</organism>
<reference evidence="4 5" key="1">
    <citation type="submission" date="2024-10" db="EMBL/GenBank/DDBJ databases">
        <title>The Natural Products Discovery Center: Release of the First 8490 Sequenced Strains for Exploring Actinobacteria Biosynthetic Diversity.</title>
        <authorList>
            <person name="Kalkreuter E."/>
            <person name="Kautsar S.A."/>
            <person name="Yang D."/>
            <person name="Bader C.D."/>
            <person name="Teijaro C.N."/>
            <person name="Fluegel L."/>
            <person name="Davis C.M."/>
            <person name="Simpson J.R."/>
            <person name="Lauterbach L."/>
            <person name="Steele A.D."/>
            <person name="Gui C."/>
            <person name="Meng S."/>
            <person name="Li G."/>
            <person name="Viehrig K."/>
            <person name="Ye F."/>
            <person name="Su P."/>
            <person name="Kiefer A.F."/>
            <person name="Nichols A."/>
            <person name="Cepeda A.J."/>
            <person name="Yan W."/>
            <person name="Fan B."/>
            <person name="Jiang Y."/>
            <person name="Adhikari A."/>
            <person name="Zheng C.-J."/>
            <person name="Schuster L."/>
            <person name="Cowan T.M."/>
            <person name="Smanski M.J."/>
            <person name="Chevrette M.G."/>
            <person name="De Carvalho L.P.S."/>
            <person name="Shen B."/>
        </authorList>
    </citation>
    <scope>NUCLEOTIDE SEQUENCE [LARGE SCALE GENOMIC DNA]</scope>
    <source>
        <strain evidence="4 5">NPDC049639</strain>
    </source>
</reference>
<evidence type="ECO:0000313" key="5">
    <source>
        <dbReference type="Proteomes" id="UP001612915"/>
    </source>
</evidence>
<protein>
    <submittedName>
        <fullName evidence="4">DUF4041 domain-containing protein</fullName>
    </submittedName>
</protein>
<keyword evidence="5" id="KW-1185">Reference proteome</keyword>
<keyword evidence="1" id="KW-0175">Coiled coil</keyword>
<evidence type="ECO:0000256" key="2">
    <source>
        <dbReference type="SAM" id="MobiDB-lite"/>
    </source>
</evidence>
<feature type="domain" description="Bacteriophage T5 Orf172 DNA-binding" evidence="3">
    <location>
        <begin position="406"/>
        <end position="489"/>
    </location>
</feature>
<evidence type="ECO:0000259" key="3">
    <source>
        <dbReference type="SMART" id="SM00974"/>
    </source>
</evidence>
<dbReference type="EMBL" id="JBITLV010000007">
    <property type="protein sequence ID" value="MFI7589478.1"/>
    <property type="molecule type" value="Genomic_DNA"/>
</dbReference>
<dbReference type="InterPro" id="IPR018306">
    <property type="entry name" value="Phage_T5_Orf172_DNA-bd"/>
</dbReference>
<feature type="coiled-coil region" evidence="1">
    <location>
        <begin position="312"/>
        <end position="349"/>
    </location>
</feature>
<feature type="coiled-coil region" evidence="1">
    <location>
        <begin position="109"/>
        <end position="217"/>
    </location>
</feature>
<comment type="caution">
    <text evidence="4">The sequence shown here is derived from an EMBL/GenBank/DDBJ whole genome shotgun (WGS) entry which is preliminary data.</text>
</comment>
<dbReference type="SMART" id="SM00974">
    <property type="entry name" value="T5orf172"/>
    <property type="match status" value="1"/>
</dbReference>
<evidence type="ECO:0000256" key="1">
    <source>
        <dbReference type="SAM" id="Coils"/>
    </source>
</evidence>
<dbReference type="InterPro" id="IPR025280">
    <property type="entry name" value="SNIPE"/>
</dbReference>
<dbReference type="Pfam" id="PF13455">
    <property type="entry name" value="MUG113"/>
    <property type="match status" value="1"/>
</dbReference>
<feature type="compositionally biased region" description="Pro residues" evidence="2">
    <location>
        <begin position="7"/>
        <end position="16"/>
    </location>
</feature>
<proteinExistence type="predicted"/>
<name>A0ABW8AU12_9ACTN</name>
<dbReference type="Pfam" id="PF13250">
    <property type="entry name" value="SNIPE"/>
    <property type="match status" value="1"/>
</dbReference>
<sequence length="529" mass="58801">MRFQVPPNWPAPPAGWVPPTGWQPDPSWGPAPAGWVFWVAEDAPSSVRPDQPRHANPPASAGGFEDIMRPGAAAQGSHSGQAPDRNQPQSASSSAASSSVPLFGARRQARELGSVLADVQAENAALREQLAELGALDILQLRDRRRQLEDEVRAGAAALDAALSELDQAKRAIVETREVAILQEVGVYEYQHPLQDAVAYKAELAELKNQIKAMTLRDGGAVTGVTDWTVNGSAAQGRTMVRETSKLMLRAYNAEADNLARSLKPYKLATARERLDKVAFTIEKLGKTLQIRISPEYHRLRMWELSLTADYLEKVAVEKEREREEKARLREEQRVQAEIERERARLIKEQQHYLNALTALQVKGDQEAVLRMQTQLAEIESAIKDVDYRAANIRAGYVYVISNIGAFGPGMVKIGMTRRLDPMDRVKELGDASVPFRFDVHALFFSDDAVGIEAKLHAHFAELRVNQINRRREFFYATPVQVRDQLLQLTGDLLTFDELPEAIEYRQSATARSAVATVATDEQALPSQS</sequence>
<dbReference type="RefSeq" id="WP_398284133.1">
    <property type="nucleotide sequence ID" value="NZ_JBITLV010000007.1"/>
</dbReference>
<feature type="region of interest" description="Disordered" evidence="2">
    <location>
        <begin position="1"/>
        <end position="99"/>
    </location>
</feature>